<keyword evidence="1" id="KW-1133">Transmembrane helix</keyword>
<accession>A0A4R0Q6B3</accession>
<evidence type="ECO:0000256" key="1">
    <source>
        <dbReference type="SAM" id="Phobius"/>
    </source>
</evidence>
<dbReference type="OrthoDB" id="1340494at2"/>
<protein>
    <submittedName>
        <fullName evidence="2">Uncharacterized protein</fullName>
    </submittedName>
</protein>
<sequence>MFEEYKKNLLKFYRIKKINRNLPDNLAPLGRERLRTACIDMFQKNNAQNDKDLMRSVFGPADTDEDQMRNIEKFDLDRFRPLISFLTKEGRNIRDDKLVKLFAWLIDFPPNEEWQELSDQEKERVFEDAAKKKKITKKTGGDKTIGPKTSQSTTRLFPNTYIVISCILLLSIGSISFIVWENWSTAVRMPKAGEKHMYWNGDHYEPIKEGEQKAGVTIIPLDIKTLQQQRKITIPDTLTKYSLGKVWYKGYGSNHEYFTLNGVYPTDTARTLKPLSNMILARHTSNYRYILTRLVWFLYAAIFVSLCGYGVSRMKRKVSVLE</sequence>
<comment type="caution">
    <text evidence="2">The sequence shown here is derived from an EMBL/GenBank/DDBJ whole genome shotgun (WGS) entry which is preliminary data.</text>
</comment>
<keyword evidence="1" id="KW-0472">Membrane</keyword>
<evidence type="ECO:0000313" key="3">
    <source>
        <dbReference type="Proteomes" id="UP000293925"/>
    </source>
</evidence>
<gene>
    <name evidence="2" type="ORF">EZ456_00895</name>
</gene>
<feature type="transmembrane region" description="Helical" evidence="1">
    <location>
        <begin position="290"/>
        <end position="311"/>
    </location>
</feature>
<organism evidence="2 3">
    <name type="scientific">Pedobacter psychrodurus</name>
    <dbReference type="NCBI Taxonomy" id="2530456"/>
    <lineage>
        <taxon>Bacteria</taxon>
        <taxon>Pseudomonadati</taxon>
        <taxon>Bacteroidota</taxon>
        <taxon>Sphingobacteriia</taxon>
        <taxon>Sphingobacteriales</taxon>
        <taxon>Sphingobacteriaceae</taxon>
        <taxon>Pedobacter</taxon>
    </lineage>
</organism>
<proteinExistence type="predicted"/>
<keyword evidence="3" id="KW-1185">Reference proteome</keyword>
<evidence type="ECO:0000313" key="2">
    <source>
        <dbReference type="EMBL" id="TCD29605.1"/>
    </source>
</evidence>
<dbReference type="EMBL" id="SJSO01000001">
    <property type="protein sequence ID" value="TCD29605.1"/>
    <property type="molecule type" value="Genomic_DNA"/>
</dbReference>
<dbReference type="RefSeq" id="WP_131526466.1">
    <property type="nucleotide sequence ID" value="NZ_SJSO01000001.1"/>
</dbReference>
<name>A0A4R0Q6B3_9SPHI</name>
<keyword evidence="1" id="KW-0812">Transmembrane</keyword>
<reference evidence="2 3" key="1">
    <citation type="submission" date="2019-02" db="EMBL/GenBank/DDBJ databases">
        <title>Pedobacter sp. RP-3-21 sp. nov., isolated from Arctic soil.</title>
        <authorList>
            <person name="Dahal R.H."/>
        </authorList>
    </citation>
    <scope>NUCLEOTIDE SEQUENCE [LARGE SCALE GENOMIC DNA]</scope>
    <source>
        <strain evidence="2 3">RP-3-21</strain>
    </source>
</reference>
<dbReference type="Proteomes" id="UP000293925">
    <property type="component" value="Unassembled WGS sequence"/>
</dbReference>
<dbReference type="AlphaFoldDB" id="A0A4R0Q6B3"/>
<feature type="transmembrane region" description="Helical" evidence="1">
    <location>
        <begin position="161"/>
        <end position="180"/>
    </location>
</feature>